<dbReference type="GO" id="GO:0006032">
    <property type="term" value="P:chitin catabolic process"/>
    <property type="evidence" value="ECO:0007669"/>
    <property type="project" value="TreeGrafter"/>
</dbReference>
<dbReference type="Proteomes" id="UP001321473">
    <property type="component" value="Unassembled WGS sequence"/>
</dbReference>
<dbReference type="InterPro" id="IPR050314">
    <property type="entry name" value="Glycosyl_Hydrlase_18"/>
</dbReference>
<dbReference type="PANTHER" id="PTHR11177:SF317">
    <property type="entry name" value="CHITINASE 12-RELATED"/>
    <property type="match status" value="1"/>
</dbReference>
<proteinExistence type="predicted"/>
<sequence>MAFRNSGSHGTLRGRYYRSADAVYLPLHIPYDFCSSLIYSSVAVFHEGVQWRRPSLDSVFVPNLTDTGQSAMKHRGHPRPVYLTIGGEPEDSANFTKVFRNDERRARFAHAMADFMIDNKFAGLHLDWDYPHGTCGDRTDRTNLFRFAQMIRSLRPERFLLLSVRPERVHLYGLEQLLPLLLYVVVATHKPPAGRRSFPTVQCSAPGDVVATTMDRIRRYYDPTMWTRFIYSVAVSSMDPFLGQKLIPSKQYENVRYTGRMFFEAILDFLRICSKTRCISAIRLRSLNRKLSLAPVWG</sequence>
<dbReference type="GO" id="GO:0008061">
    <property type="term" value="F:chitin binding"/>
    <property type="evidence" value="ECO:0007669"/>
    <property type="project" value="TreeGrafter"/>
</dbReference>
<dbReference type="PANTHER" id="PTHR11177">
    <property type="entry name" value="CHITINASE"/>
    <property type="match status" value="1"/>
</dbReference>
<dbReference type="SUPFAM" id="SSF51445">
    <property type="entry name" value="(Trans)glycosidases"/>
    <property type="match status" value="1"/>
</dbReference>
<gene>
    <name evidence="2" type="ORF">V5799_007759</name>
</gene>
<name>A0AAQ4FFY7_AMBAM</name>
<evidence type="ECO:0000313" key="2">
    <source>
        <dbReference type="EMBL" id="KAK8785876.1"/>
    </source>
</evidence>
<organism evidence="2 3">
    <name type="scientific">Amblyomma americanum</name>
    <name type="common">Lone star tick</name>
    <dbReference type="NCBI Taxonomy" id="6943"/>
    <lineage>
        <taxon>Eukaryota</taxon>
        <taxon>Metazoa</taxon>
        <taxon>Ecdysozoa</taxon>
        <taxon>Arthropoda</taxon>
        <taxon>Chelicerata</taxon>
        <taxon>Arachnida</taxon>
        <taxon>Acari</taxon>
        <taxon>Parasitiformes</taxon>
        <taxon>Ixodida</taxon>
        <taxon>Ixodoidea</taxon>
        <taxon>Ixodidae</taxon>
        <taxon>Amblyomminae</taxon>
        <taxon>Amblyomma</taxon>
    </lineage>
</organism>
<keyword evidence="3" id="KW-1185">Reference proteome</keyword>
<dbReference type="GO" id="GO:0005975">
    <property type="term" value="P:carbohydrate metabolic process"/>
    <property type="evidence" value="ECO:0007669"/>
    <property type="project" value="InterPro"/>
</dbReference>
<protein>
    <recommendedName>
        <fullName evidence="1">GH18 domain-containing protein</fullName>
    </recommendedName>
</protein>
<dbReference type="AlphaFoldDB" id="A0AAQ4FFY7"/>
<dbReference type="Gene3D" id="3.20.20.80">
    <property type="entry name" value="Glycosidases"/>
    <property type="match status" value="1"/>
</dbReference>
<reference evidence="2 3" key="1">
    <citation type="journal article" date="2023" name="Arcadia Sci">
        <title>De novo assembly of a long-read Amblyomma americanum tick genome.</title>
        <authorList>
            <person name="Chou S."/>
            <person name="Poskanzer K.E."/>
            <person name="Rollins M."/>
            <person name="Thuy-Boun P.S."/>
        </authorList>
    </citation>
    <scope>NUCLEOTIDE SEQUENCE [LARGE SCALE GENOMIC DNA]</scope>
    <source>
        <strain evidence="2">F_SG_1</strain>
        <tissue evidence="2">Salivary glands</tissue>
    </source>
</reference>
<dbReference type="GO" id="GO:0005576">
    <property type="term" value="C:extracellular region"/>
    <property type="evidence" value="ECO:0007669"/>
    <property type="project" value="TreeGrafter"/>
</dbReference>
<comment type="caution">
    <text evidence="2">The sequence shown here is derived from an EMBL/GenBank/DDBJ whole genome shotgun (WGS) entry which is preliminary data.</text>
</comment>
<dbReference type="PROSITE" id="PS51910">
    <property type="entry name" value="GH18_2"/>
    <property type="match status" value="1"/>
</dbReference>
<feature type="domain" description="GH18" evidence="1">
    <location>
        <begin position="11"/>
        <end position="298"/>
    </location>
</feature>
<evidence type="ECO:0000313" key="3">
    <source>
        <dbReference type="Proteomes" id="UP001321473"/>
    </source>
</evidence>
<dbReference type="EMBL" id="JARKHS020003250">
    <property type="protein sequence ID" value="KAK8785876.1"/>
    <property type="molecule type" value="Genomic_DNA"/>
</dbReference>
<dbReference type="GO" id="GO:0004568">
    <property type="term" value="F:chitinase activity"/>
    <property type="evidence" value="ECO:0007669"/>
    <property type="project" value="TreeGrafter"/>
</dbReference>
<dbReference type="Pfam" id="PF00704">
    <property type="entry name" value="Glyco_hydro_18"/>
    <property type="match status" value="1"/>
</dbReference>
<accession>A0AAQ4FFY7</accession>
<evidence type="ECO:0000259" key="1">
    <source>
        <dbReference type="PROSITE" id="PS51910"/>
    </source>
</evidence>
<dbReference type="InterPro" id="IPR001223">
    <property type="entry name" value="Glyco_hydro18_cat"/>
</dbReference>
<dbReference type="InterPro" id="IPR017853">
    <property type="entry name" value="GH"/>
</dbReference>